<dbReference type="EMBL" id="KZ989863">
    <property type="protein sequence ID" value="RKP25149.1"/>
    <property type="molecule type" value="Genomic_DNA"/>
</dbReference>
<evidence type="ECO:0000313" key="3">
    <source>
        <dbReference type="Proteomes" id="UP000278143"/>
    </source>
</evidence>
<sequence>MPWRRRSSAGAGGAAPDATHPSTTAAGAPTQPRFKRYSGTFQAAIADLQEDYGHMFGKQDLVDKARARRASIDSLVDRSGNPVRIGQQHGGTAAGAARGTGPTATAATAGTVAGATHPPMAEQHPSMATSQEAAAMNAPSMQGPDTQLHPDTGSHGAADNLGPLRDDSVDAVGRNRTSARGDEQYYTPPGSTRSSKLWGRLRHK</sequence>
<dbReference type="Proteomes" id="UP000278143">
    <property type="component" value="Unassembled WGS sequence"/>
</dbReference>
<gene>
    <name evidence="2" type="ORF">SYNPS1DRAFT_29108</name>
</gene>
<dbReference type="AlphaFoldDB" id="A0A4V1J1I2"/>
<accession>A0A4V1J1I2</accession>
<feature type="region of interest" description="Disordered" evidence="1">
    <location>
        <begin position="1"/>
        <end position="34"/>
    </location>
</feature>
<protein>
    <submittedName>
        <fullName evidence="2">Uncharacterized protein</fullName>
    </submittedName>
</protein>
<name>A0A4V1J1I2_9FUNG</name>
<keyword evidence="3" id="KW-1185">Reference proteome</keyword>
<evidence type="ECO:0000256" key="1">
    <source>
        <dbReference type="SAM" id="MobiDB-lite"/>
    </source>
</evidence>
<dbReference type="OrthoDB" id="10507202at2759"/>
<feature type="compositionally biased region" description="Low complexity" evidence="1">
    <location>
        <begin position="94"/>
        <end position="116"/>
    </location>
</feature>
<proteinExistence type="predicted"/>
<reference evidence="3" key="1">
    <citation type="journal article" date="2018" name="Nat. Microbiol.">
        <title>Leveraging single-cell genomics to expand the fungal tree of life.</title>
        <authorList>
            <person name="Ahrendt S.R."/>
            <person name="Quandt C.A."/>
            <person name="Ciobanu D."/>
            <person name="Clum A."/>
            <person name="Salamov A."/>
            <person name="Andreopoulos B."/>
            <person name="Cheng J.F."/>
            <person name="Woyke T."/>
            <person name="Pelin A."/>
            <person name="Henrissat B."/>
            <person name="Reynolds N.K."/>
            <person name="Benny G.L."/>
            <person name="Smith M.E."/>
            <person name="James T.Y."/>
            <person name="Grigoriev I.V."/>
        </authorList>
    </citation>
    <scope>NUCLEOTIDE SEQUENCE [LARGE SCALE GENOMIC DNA]</scope>
    <source>
        <strain evidence="3">Benny S71-1</strain>
    </source>
</reference>
<organism evidence="2 3">
    <name type="scientific">Syncephalis pseudoplumigaleata</name>
    <dbReference type="NCBI Taxonomy" id="1712513"/>
    <lineage>
        <taxon>Eukaryota</taxon>
        <taxon>Fungi</taxon>
        <taxon>Fungi incertae sedis</taxon>
        <taxon>Zoopagomycota</taxon>
        <taxon>Zoopagomycotina</taxon>
        <taxon>Zoopagomycetes</taxon>
        <taxon>Zoopagales</taxon>
        <taxon>Piptocephalidaceae</taxon>
        <taxon>Syncephalis</taxon>
    </lineage>
</organism>
<feature type="region of interest" description="Disordered" evidence="1">
    <location>
        <begin position="78"/>
        <end position="204"/>
    </location>
</feature>
<evidence type="ECO:0000313" key="2">
    <source>
        <dbReference type="EMBL" id="RKP25149.1"/>
    </source>
</evidence>